<feature type="region of interest" description="Disordered" evidence="5">
    <location>
        <begin position="1"/>
        <end position="68"/>
    </location>
</feature>
<comment type="caution">
    <text evidence="6">The sequence shown here is derived from an EMBL/GenBank/DDBJ whole genome shotgun (WGS) entry which is preliminary data.</text>
</comment>
<feature type="region of interest" description="Disordered" evidence="5">
    <location>
        <begin position="128"/>
        <end position="147"/>
    </location>
</feature>
<sequence length="184" mass="19781">MPRVARTRTRTRHQAPGPLERAAADGSGRQRPGDIASAPVPLAAAAEEPPEAGRADRGSKKARRVERHQQWVEKMEAAQAARRAERRQQARAADRSALVRGMGALQASIREVQAEGLLLQADHRAAAKPGRGRAGAPMSQKARARAAVREGARFGQVLRHPAFQADALATIREHLANTLGGKPE</sequence>
<evidence type="ECO:0000313" key="7">
    <source>
        <dbReference type="Proteomes" id="UP001140217"/>
    </source>
</evidence>
<evidence type="ECO:0000256" key="5">
    <source>
        <dbReference type="SAM" id="MobiDB-lite"/>
    </source>
</evidence>
<evidence type="ECO:0000313" key="6">
    <source>
        <dbReference type="EMBL" id="KAJ2775708.1"/>
    </source>
</evidence>
<name>A0A9W8H4H0_9FUNG</name>
<evidence type="ECO:0000256" key="4">
    <source>
        <dbReference type="ARBA" id="ARBA00023242"/>
    </source>
</evidence>
<dbReference type="GO" id="GO:0005730">
    <property type="term" value="C:nucleolus"/>
    <property type="evidence" value="ECO:0007669"/>
    <property type="project" value="UniProtKB-SubCell"/>
</dbReference>
<keyword evidence="4" id="KW-0539">Nucleus</keyword>
<comment type="subcellular location">
    <subcellularLocation>
        <location evidence="1">Nucleus</location>
        <location evidence="1">Nucleolus</location>
    </subcellularLocation>
</comment>
<dbReference type="GO" id="GO:0030686">
    <property type="term" value="C:90S preribosome"/>
    <property type="evidence" value="ECO:0007669"/>
    <property type="project" value="InterPro"/>
</dbReference>
<dbReference type="AlphaFoldDB" id="A0A9W8H4H0"/>
<organism evidence="6 7">
    <name type="scientific">Coemansia javaensis</name>
    <dbReference type="NCBI Taxonomy" id="2761396"/>
    <lineage>
        <taxon>Eukaryota</taxon>
        <taxon>Fungi</taxon>
        <taxon>Fungi incertae sedis</taxon>
        <taxon>Zoopagomycota</taxon>
        <taxon>Kickxellomycotina</taxon>
        <taxon>Kickxellomycetes</taxon>
        <taxon>Kickxellales</taxon>
        <taxon>Kickxellaceae</taxon>
        <taxon>Coemansia</taxon>
    </lineage>
</organism>
<comment type="similarity">
    <text evidence="2">Belongs to the SLX9 family.</text>
</comment>
<protein>
    <recommendedName>
        <fullName evidence="3">Ribosome biogenesis protein SLX9</fullName>
    </recommendedName>
</protein>
<dbReference type="EMBL" id="JANBUL010000416">
    <property type="protein sequence ID" value="KAJ2775708.1"/>
    <property type="molecule type" value="Genomic_DNA"/>
</dbReference>
<dbReference type="OrthoDB" id="18703at2759"/>
<feature type="compositionally biased region" description="Basic residues" evidence="5">
    <location>
        <begin position="1"/>
        <end position="13"/>
    </location>
</feature>
<dbReference type="PANTHER" id="PTHR31109">
    <property type="entry name" value="PROTEIN FAM207A"/>
    <property type="match status" value="1"/>
</dbReference>
<dbReference type="Pfam" id="PF15341">
    <property type="entry name" value="SLX9"/>
    <property type="match status" value="1"/>
</dbReference>
<dbReference type="GO" id="GO:0030688">
    <property type="term" value="C:preribosome, small subunit precursor"/>
    <property type="evidence" value="ECO:0007669"/>
    <property type="project" value="InterPro"/>
</dbReference>
<dbReference type="Proteomes" id="UP001140217">
    <property type="component" value="Unassembled WGS sequence"/>
</dbReference>
<evidence type="ECO:0000256" key="2">
    <source>
        <dbReference type="ARBA" id="ARBA00011022"/>
    </source>
</evidence>
<gene>
    <name evidence="6" type="ORF">H4R18_005952</name>
</gene>
<accession>A0A9W8H4H0</accession>
<feature type="compositionally biased region" description="Low complexity" evidence="5">
    <location>
        <begin position="36"/>
        <end position="47"/>
    </location>
</feature>
<proteinExistence type="inferred from homology"/>
<dbReference type="InterPro" id="IPR028160">
    <property type="entry name" value="Slx9-like"/>
</dbReference>
<evidence type="ECO:0000256" key="1">
    <source>
        <dbReference type="ARBA" id="ARBA00004604"/>
    </source>
</evidence>
<dbReference type="GO" id="GO:0000462">
    <property type="term" value="P:maturation of SSU-rRNA from tricistronic rRNA transcript (SSU-rRNA, 5.8S rRNA, LSU-rRNA)"/>
    <property type="evidence" value="ECO:0007669"/>
    <property type="project" value="InterPro"/>
</dbReference>
<evidence type="ECO:0000256" key="3">
    <source>
        <dbReference type="ARBA" id="ARBA00021321"/>
    </source>
</evidence>
<keyword evidence="7" id="KW-1185">Reference proteome</keyword>
<reference evidence="6" key="1">
    <citation type="submission" date="2022-07" db="EMBL/GenBank/DDBJ databases">
        <title>Phylogenomic reconstructions and comparative analyses of Kickxellomycotina fungi.</title>
        <authorList>
            <person name="Reynolds N.K."/>
            <person name="Stajich J.E."/>
            <person name="Barry K."/>
            <person name="Grigoriev I.V."/>
            <person name="Crous P."/>
            <person name="Smith M.E."/>
        </authorList>
    </citation>
    <scope>NUCLEOTIDE SEQUENCE</scope>
    <source>
        <strain evidence="6">NBRC 105414</strain>
    </source>
</reference>
<dbReference type="PANTHER" id="PTHR31109:SF2">
    <property type="entry name" value="RIBOSOME BIOGENESIS PROTEIN SLX9 HOMOLOG"/>
    <property type="match status" value="1"/>
</dbReference>